<evidence type="ECO:0000313" key="2">
    <source>
        <dbReference type="Proteomes" id="UP001172386"/>
    </source>
</evidence>
<name>A0ACC3AB31_9EURO</name>
<organism evidence="1 2">
    <name type="scientific">Neophaeococcomyces mojaviensis</name>
    <dbReference type="NCBI Taxonomy" id="3383035"/>
    <lineage>
        <taxon>Eukaryota</taxon>
        <taxon>Fungi</taxon>
        <taxon>Dikarya</taxon>
        <taxon>Ascomycota</taxon>
        <taxon>Pezizomycotina</taxon>
        <taxon>Eurotiomycetes</taxon>
        <taxon>Chaetothyriomycetidae</taxon>
        <taxon>Chaetothyriales</taxon>
        <taxon>Chaetothyriales incertae sedis</taxon>
        <taxon>Neophaeococcomyces</taxon>
    </lineage>
</organism>
<comment type="caution">
    <text evidence="1">The sequence shown here is derived from an EMBL/GenBank/DDBJ whole genome shotgun (WGS) entry which is preliminary data.</text>
</comment>
<reference evidence="1" key="1">
    <citation type="submission" date="2022-10" db="EMBL/GenBank/DDBJ databases">
        <title>Culturing micro-colonial fungi from biological soil crusts in the Mojave desert and describing Neophaeococcomyces mojavensis, and introducing the new genera and species Taxawa tesnikishii.</title>
        <authorList>
            <person name="Kurbessoian T."/>
            <person name="Stajich J.E."/>
        </authorList>
    </citation>
    <scope>NUCLEOTIDE SEQUENCE</scope>
    <source>
        <strain evidence="1">JES_112</strain>
    </source>
</reference>
<proteinExistence type="predicted"/>
<sequence>MANSFEAHKVELIAKRADLILSLDLNFDGLRFPSVDEDAPASIHSLSDALIDHAQQNSTGDAHETETTLDENSSGSSHVEVHVSSMHLIEASRYFETLLVGKFQEASEKQIALTEIHAQAFIILMNIVHSRYRHLPKRVEPEILFQLCILIDMYGMHDSTVLQTDLWFECLLKEIPDHSAPNLHHWAFICYVLKKAEAFQAVTATIQKFYIESAVPSIPLPSSYEGEQHQILICAILTGF</sequence>
<gene>
    <name evidence="1" type="ORF">H2198_003566</name>
</gene>
<protein>
    <submittedName>
        <fullName evidence="1">Uncharacterized protein</fullName>
    </submittedName>
</protein>
<evidence type="ECO:0000313" key="1">
    <source>
        <dbReference type="EMBL" id="KAJ9658688.1"/>
    </source>
</evidence>
<dbReference type="Proteomes" id="UP001172386">
    <property type="component" value="Unassembled WGS sequence"/>
</dbReference>
<accession>A0ACC3AB31</accession>
<dbReference type="EMBL" id="JAPDRQ010000048">
    <property type="protein sequence ID" value="KAJ9658688.1"/>
    <property type="molecule type" value="Genomic_DNA"/>
</dbReference>
<keyword evidence="2" id="KW-1185">Reference proteome</keyword>